<protein>
    <recommendedName>
        <fullName evidence="5">Secreted protein</fullName>
    </recommendedName>
</protein>
<dbReference type="Proteomes" id="UP000242957">
    <property type="component" value="Unassembled WGS sequence"/>
</dbReference>
<proteinExistence type="predicted"/>
<organism evidence="3 4">
    <name type="scientific">Pseudomonas jinjuensis</name>
    <dbReference type="NCBI Taxonomy" id="198616"/>
    <lineage>
        <taxon>Bacteria</taxon>
        <taxon>Pseudomonadati</taxon>
        <taxon>Pseudomonadota</taxon>
        <taxon>Gammaproteobacteria</taxon>
        <taxon>Pseudomonadales</taxon>
        <taxon>Pseudomonadaceae</taxon>
        <taxon>Pseudomonas</taxon>
    </lineage>
</organism>
<dbReference type="STRING" id="198616.SAMN05216193_12148"/>
<feature type="compositionally biased region" description="Basic and acidic residues" evidence="1">
    <location>
        <begin position="55"/>
        <end position="67"/>
    </location>
</feature>
<feature type="signal peptide" evidence="2">
    <location>
        <begin position="1"/>
        <end position="19"/>
    </location>
</feature>
<reference evidence="4" key="1">
    <citation type="submission" date="2016-10" db="EMBL/GenBank/DDBJ databases">
        <authorList>
            <person name="Varghese N."/>
            <person name="Submissions S."/>
        </authorList>
    </citation>
    <scope>NUCLEOTIDE SEQUENCE [LARGE SCALE GENOMIC DNA]</scope>
    <source>
        <strain evidence="4">JCM 21621</strain>
    </source>
</reference>
<evidence type="ECO:0000256" key="1">
    <source>
        <dbReference type="SAM" id="MobiDB-lite"/>
    </source>
</evidence>
<dbReference type="PROSITE" id="PS51257">
    <property type="entry name" value="PROKAR_LIPOPROTEIN"/>
    <property type="match status" value="1"/>
</dbReference>
<name>A0A1H0PQK5_9PSED</name>
<dbReference type="AlphaFoldDB" id="A0A1H0PQK5"/>
<sequence length="67" mass="7211">MRYVALVLPLCLVLIGCSSDPGSTSTCEVFSSSMPASPSDQNAERVEMQASGDPIPEREPVRCRELP</sequence>
<dbReference type="OrthoDB" id="6903021at2"/>
<evidence type="ECO:0000313" key="4">
    <source>
        <dbReference type="Proteomes" id="UP000242957"/>
    </source>
</evidence>
<dbReference type="RefSeq" id="WP_084314512.1">
    <property type="nucleotide sequence ID" value="NZ_FNIJ01000021.1"/>
</dbReference>
<accession>A0A1H0PQK5</accession>
<feature type="compositionally biased region" description="Polar residues" evidence="1">
    <location>
        <begin position="28"/>
        <end position="41"/>
    </location>
</feature>
<evidence type="ECO:0000313" key="3">
    <source>
        <dbReference type="EMBL" id="SDP06828.1"/>
    </source>
</evidence>
<gene>
    <name evidence="3" type="ORF">SAMN05216193_12148</name>
</gene>
<evidence type="ECO:0008006" key="5">
    <source>
        <dbReference type="Google" id="ProtNLM"/>
    </source>
</evidence>
<evidence type="ECO:0000256" key="2">
    <source>
        <dbReference type="SAM" id="SignalP"/>
    </source>
</evidence>
<feature type="chain" id="PRO_5017238017" description="Secreted protein" evidence="2">
    <location>
        <begin position="20"/>
        <end position="67"/>
    </location>
</feature>
<keyword evidence="2" id="KW-0732">Signal</keyword>
<dbReference type="EMBL" id="FNIJ01000021">
    <property type="protein sequence ID" value="SDP06828.1"/>
    <property type="molecule type" value="Genomic_DNA"/>
</dbReference>
<keyword evidence="4" id="KW-1185">Reference proteome</keyword>
<feature type="region of interest" description="Disordered" evidence="1">
    <location>
        <begin position="28"/>
        <end position="67"/>
    </location>
</feature>